<dbReference type="CDD" id="cd00257">
    <property type="entry name" value="beta-trefoil_FSCN-like"/>
    <property type="match status" value="2"/>
</dbReference>
<dbReference type="SUPFAM" id="SSF54001">
    <property type="entry name" value="Cysteine proteinases"/>
    <property type="match status" value="1"/>
</dbReference>
<keyword evidence="7" id="KW-0961">Cell wall biogenesis/degradation</keyword>
<dbReference type="Gene3D" id="2.70.98.30">
    <property type="entry name" value="Golgi alpha-mannosidase II, domain 4"/>
    <property type="match status" value="1"/>
</dbReference>
<comment type="catalytic activity">
    <reaction evidence="1">
        <text>Hydrolysis of (1-&gt;3)-beta-D-glucosidic linkages in (1-&gt;3)-beta-D-glucans.</text>
        <dbReference type="EC" id="3.2.1.39"/>
    </reaction>
</comment>
<dbReference type="Gene3D" id="2.80.10.50">
    <property type="match status" value="1"/>
</dbReference>
<evidence type="ECO:0000256" key="7">
    <source>
        <dbReference type="ARBA" id="ARBA00023316"/>
    </source>
</evidence>
<keyword evidence="10" id="KW-0472">Membrane</keyword>
<keyword evidence="4 12" id="KW-0378">Hydrolase</keyword>
<evidence type="ECO:0000256" key="6">
    <source>
        <dbReference type="ARBA" id="ARBA00023295"/>
    </source>
</evidence>
<evidence type="ECO:0000256" key="8">
    <source>
        <dbReference type="ARBA" id="ARBA00023326"/>
    </source>
</evidence>
<feature type="compositionally biased region" description="Low complexity" evidence="9">
    <location>
        <begin position="1553"/>
        <end position="1563"/>
    </location>
</feature>
<dbReference type="GO" id="GO:0052861">
    <property type="term" value="F:endo-1,3(4)-beta-glucanase activity"/>
    <property type="evidence" value="ECO:0007669"/>
    <property type="project" value="InterPro"/>
</dbReference>
<dbReference type="GO" id="GO:0071555">
    <property type="term" value="P:cell wall organization"/>
    <property type="evidence" value="ECO:0007669"/>
    <property type="project" value="UniProtKB-KW"/>
</dbReference>
<keyword evidence="10" id="KW-0812">Transmembrane</keyword>
<dbReference type="Proteomes" id="UP000241769">
    <property type="component" value="Unassembled WGS sequence"/>
</dbReference>
<feature type="region of interest" description="Disordered" evidence="9">
    <location>
        <begin position="1604"/>
        <end position="1666"/>
    </location>
</feature>
<dbReference type="GO" id="GO:0042973">
    <property type="term" value="F:glucan endo-1,3-beta-D-glucosidase activity"/>
    <property type="evidence" value="ECO:0007669"/>
    <property type="project" value="UniProtKB-EC"/>
</dbReference>
<protein>
    <recommendedName>
        <fullName evidence="3">glucan endo-1,3-beta-D-glucosidase</fullName>
        <ecNumber evidence="3">3.2.1.39</ecNumber>
    </recommendedName>
</protein>
<evidence type="ECO:0000256" key="2">
    <source>
        <dbReference type="ARBA" id="ARBA00010730"/>
    </source>
</evidence>
<keyword evidence="13" id="KW-1185">Reference proteome</keyword>
<feature type="region of interest" description="Disordered" evidence="9">
    <location>
        <begin position="1539"/>
        <end position="1576"/>
    </location>
</feature>
<dbReference type="PANTHER" id="PTHR31983:SF0">
    <property type="entry name" value="GLUCAN ENDO-1,3-BETA-D-GLUCOSIDASE 2"/>
    <property type="match status" value="1"/>
</dbReference>
<evidence type="ECO:0000256" key="10">
    <source>
        <dbReference type="SAM" id="Phobius"/>
    </source>
</evidence>
<keyword evidence="6" id="KW-0326">Glycosidase</keyword>
<accession>A0A2P6NFG4</accession>
<sequence>MSSASSDEVFEQNFFRKNYVNYRPTRGRDRDSHSFHVPVAVRFVRAILTSPDGEHGASSAIAAINDPISIQQPASPQTAQSYHPPSVWYQDFPNGPYPTNMWFSSSGVDTGESPAAGPYPYQYQQTNTSIKIALPHERVFDGTSLRTYMNTELALGAAEFTANDKKYHKVQYWDELALHTQWYNGATTMSPLMVQGAAYFTVQYNAATVTVTRDSNRNFLTLNGQTLSNTPVTVTGTKFQFNNTQGSTWLIYALDNKSITFSATSTVFQATSQWTGILRFAFYNVSVPAQKQTYDAHYASYPTAVNITSSVSGDTATVSYNFVAAGDSNVPLLMMTLPHQRDVLQSPGVDGSVQFLNTKGYFKSVIGNTWTLQLDLPTITWRAPRSPEPSCVSLLEETLAYDIANSAVPMPNDVYFWGGSVARIARMAVIADELNRPDLVQQAVTKVKASLEPHYNHSVCSGCVKLGYDVEWFGIIALDGLSDPNAEFGNSYYNDHHFHYGYFLFAFSVISKFDPTYMDSHNWLPQALARDFANPSKNDPYFPKARMFDFYHGHSWASGIGYGGGDRNEESTSEAVNSYYSLSLYGLVTGNNDLYNWGRIILAQEIISAKRYWHIYTPENDPHPNDPTYPADQSFNLHHLATFAEVNSGSGSSAGAWTWFGAQASYVSGIEMLPFTPISELLVDPVWAKSVYDRYIGTGEEVGDSWVVTMLLGRSTYDNTNSFKAQQKISDYGSGNSASNALWFTSTRPNAPSGMCSDPSVNRRVDLPPTAILYSQGAASYVSAAGTKLTAGAASAYDATIFNLGWVPNGQTIQSLGSGLWLTLGGYGDGKIPLTISAPKASGWESFQFISFGNGAFVIQSLNTKGYLTYNKTDNSFRASSMAVTADSYFSVYPADPNQIVSFNFSQVVIKASNGNFWRSDSSNLLHADANSTQASTFTVTGSYNFKSLSTKSYVQVSANGNGPLNAGSGGAGTWEAFKPVYRGNGMWLISSSLNGNYVTLLSNGQLLANGTNPNDPTALFQMYDPSQPSAAPSGGLSYVTPTKVSAPVQTGPAFTIQFTASAPIANADYASIVAFVSGSAVSQITVSSYNENKRATSYTAVHTFSDGVNTAGDAGLAYQNAVVMQQQNATSNPFVDASRSLGLPLMTVTSYSVPTSSTSAVTSPTTVNGGQTATSNGQTTTSDGQTTSSQTTPIQSTNANGDSQLSNQQPQNKNTAAIIGGVVGGVVGVAVIAAIVIGVVVYKKRQQAPQNSIGMRTWAKNITSDLDTDMGKKKGGKGLKVDFANGGTIDNSLQQLDRANMFKFGDTSKEQPLADEEGLLDSKLKSLGLLRKKIPKDGACLFRAVSDQVLLTQRYHYPLRQMCVNHIEERQDDYEPFVCVSGMPFKKYCLAMRKPNAWGGQVELQALSLILKRNFVIYSMQSLEATLVDNSFSKKVLLCYYGNHYDVVYPQLNFNAEIVCQSIVYDIFERIFRPGEGLVFESIDKKKKKPTEALPPSTTSQTEYTWRNIGWECWIGELRDQEAHDEMVAQNIDDKPVENQWFTQGKRKPLLKNSPTTTSQSKTTEEEKVVTPPPPKPFAAEKEYFPTLAPAKKANLKIEEKDTNNHVTPGQNGVTDVQSKEEKKGGGWGSNRNWKDILTKPPAPKGRASAAEKSKKSHRKTRKVTATSLDGWMRVRYVGDLGMRVDELRRMDIQFGQVSS</sequence>
<feature type="compositionally biased region" description="Low complexity" evidence="9">
    <location>
        <begin position="1175"/>
        <end position="1198"/>
    </location>
</feature>
<dbReference type="InterPro" id="IPR005200">
    <property type="entry name" value="Endo-beta-glucanase"/>
</dbReference>
<evidence type="ECO:0000256" key="5">
    <source>
        <dbReference type="ARBA" id="ARBA00023277"/>
    </source>
</evidence>
<proteinExistence type="inferred from homology"/>
<dbReference type="SUPFAM" id="SSF50405">
    <property type="entry name" value="Actin-crosslinking proteins"/>
    <property type="match status" value="1"/>
</dbReference>
<evidence type="ECO:0000256" key="9">
    <source>
        <dbReference type="SAM" id="MobiDB-lite"/>
    </source>
</evidence>
<dbReference type="InParanoid" id="A0A2P6NFG4"/>
<dbReference type="PANTHER" id="PTHR31983">
    <property type="entry name" value="ENDO-1,3(4)-BETA-GLUCANASE 1"/>
    <property type="match status" value="1"/>
</dbReference>
<dbReference type="PROSITE" id="PS50802">
    <property type="entry name" value="OTU"/>
    <property type="match status" value="1"/>
</dbReference>
<dbReference type="PROSITE" id="PS52008">
    <property type="entry name" value="GH81"/>
    <property type="match status" value="1"/>
</dbReference>
<dbReference type="EMBL" id="MDYQ01000098">
    <property type="protein sequence ID" value="PRP82665.1"/>
    <property type="molecule type" value="Genomic_DNA"/>
</dbReference>
<keyword evidence="8" id="KW-0624">Polysaccharide degradation</keyword>
<feature type="compositionally biased region" description="Polar residues" evidence="9">
    <location>
        <begin position="1199"/>
        <end position="1210"/>
    </location>
</feature>
<dbReference type="InterPro" id="IPR008999">
    <property type="entry name" value="Actin-crosslinking"/>
</dbReference>
<keyword evidence="10" id="KW-1133">Transmembrane helix</keyword>
<dbReference type="Pfam" id="PF17652">
    <property type="entry name" value="Glyco_hydro81C"/>
    <property type="match status" value="1"/>
</dbReference>
<dbReference type="InterPro" id="IPR040720">
    <property type="entry name" value="GH81_C"/>
</dbReference>
<evidence type="ECO:0000256" key="4">
    <source>
        <dbReference type="ARBA" id="ARBA00022801"/>
    </source>
</evidence>
<evidence type="ECO:0000256" key="3">
    <source>
        <dbReference type="ARBA" id="ARBA00012780"/>
    </source>
</evidence>
<dbReference type="InterPro" id="IPR035992">
    <property type="entry name" value="Ricin_B-like_lectins"/>
</dbReference>
<feature type="compositionally biased region" description="Low complexity" evidence="9">
    <location>
        <begin position="1155"/>
        <end position="1168"/>
    </location>
</feature>
<feature type="transmembrane region" description="Helical" evidence="10">
    <location>
        <begin position="1217"/>
        <end position="1243"/>
    </location>
</feature>
<comment type="similarity">
    <text evidence="2">Belongs to the glycosyl hydrolase 81 family.</text>
</comment>
<evidence type="ECO:0000259" key="11">
    <source>
        <dbReference type="PROSITE" id="PS50802"/>
    </source>
</evidence>
<feature type="domain" description="OTU" evidence="11">
    <location>
        <begin position="1330"/>
        <end position="1452"/>
    </location>
</feature>
<dbReference type="InterPro" id="IPR003323">
    <property type="entry name" value="OTU_dom"/>
</dbReference>
<evidence type="ECO:0000256" key="1">
    <source>
        <dbReference type="ARBA" id="ARBA00000382"/>
    </source>
</evidence>
<organism evidence="12 13">
    <name type="scientific">Planoprotostelium fungivorum</name>
    <dbReference type="NCBI Taxonomy" id="1890364"/>
    <lineage>
        <taxon>Eukaryota</taxon>
        <taxon>Amoebozoa</taxon>
        <taxon>Evosea</taxon>
        <taxon>Variosea</taxon>
        <taxon>Cavosteliida</taxon>
        <taxon>Cavosteliaceae</taxon>
        <taxon>Planoprotostelium</taxon>
    </lineage>
</organism>
<evidence type="ECO:0000313" key="13">
    <source>
        <dbReference type="Proteomes" id="UP000241769"/>
    </source>
</evidence>
<dbReference type="InterPro" id="IPR049769">
    <property type="entry name" value="OTU_OTU"/>
</dbReference>
<comment type="caution">
    <text evidence="12">The sequence shown here is derived from an EMBL/GenBank/DDBJ whole genome shotgun (WGS) entry which is preliminary data.</text>
</comment>
<dbReference type="OrthoDB" id="4473401at2759"/>
<dbReference type="CDD" id="cd22753">
    <property type="entry name" value="OTU_ALG13-like"/>
    <property type="match status" value="1"/>
</dbReference>
<name>A0A2P6NFG4_9EUKA</name>
<feature type="compositionally biased region" description="Polar residues" evidence="9">
    <location>
        <begin position="1606"/>
        <end position="1618"/>
    </location>
</feature>
<dbReference type="Pfam" id="PF02338">
    <property type="entry name" value="OTU"/>
    <property type="match status" value="1"/>
</dbReference>
<keyword evidence="5" id="KW-0119">Carbohydrate metabolism</keyword>
<dbReference type="EC" id="3.2.1.39" evidence="3"/>
<dbReference type="SUPFAM" id="SSF50370">
    <property type="entry name" value="Ricin B-like lectins"/>
    <property type="match status" value="1"/>
</dbReference>
<dbReference type="InterPro" id="IPR038765">
    <property type="entry name" value="Papain-like_cys_pep_sf"/>
</dbReference>
<gene>
    <name evidence="12" type="ORF">PROFUN_10029</name>
</gene>
<evidence type="ECO:0000313" key="12">
    <source>
        <dbReference type="EMBL" id="PRP82665.1"/>
    </source>
</evidence>
<dbReference type="GO" id="GO:0000272">
    <property type="term" value="P:polysaccharide catabolic process"/>
    <property type="evidence" value="ECO:0007669"/>
    <property type="project" value="UniProtKB-KW"/>
</dbReference>
<reference evidence="12 13" key="1">
    <citation type="journal article" date="2018" name="Genome Biol. Evol.">
        <title>Multiple Roots of Fruiting Body Formation in Amoebozoa.</title>
        <authorList>
            <person name="Hillmann F."/>
            <person name="Forbes G."/>
            <person name="Novohradska S."/>
            <person name="Ferling I."/>
            <person name="Riege K."/>
            <person name="Groth M."/>
            <person name="Westermann M."/>
            <person name="Marz M."/>
            <person name="Spaller T."/>
            <person name="Winckler T."/>
            <person name="Schaap P."/>
            <person name="Glockner G."/>
        </authorList>
    </citation>
    <scope>NUCLEOTIDE SEQUENCE [LARGE SCALE GENOMIC DNA]</scope>
    <source>
        <strain evidence="12 13">Jena</strain>
    </source>
</reference>
<feature type="region of interest" description="Disordered" evidence="9">
    <location>
        <begin position="1155"/>
        <end position="1210"/>
    </location>
</feature>
<dbReference type="Gene3D" id="3.90.70.80">
    <property type="match status" value="1"/>
</dbReference>